<feature type="region of interest" description="Disordered" evidence="1">
    <location>
        <begin position="317"/>
        <end position="345"/>
    </location>
</feature>
<evidence type="ECO:0000256" key="1">
    <source>
        <dbReference type="SAM" id="MobiDB-lite"/>
    </source>
</evidence>
<dbReference type="EMBL" id="JAVRRJ010000001">
    <property type="protein sequence ID" value="KAK5089942.1"/>
    <property type="molecule type" value="Genomic_DNA"/>
</dbReference>
<dbReference type="Proteomes" id="UP001309876">
    <property type="component" value="Unassembled WGS sequence"/>
</dbReference>
<dbReference type="AlphaFoldDB" id="A0AAN7YDH6"/>
<feature type="compositionally biased region" description="Basic and acidic residues" evidence="1">
    <location>
        <begin position="317"/>
        <end position="326"/>
    </location>
</feature>
<evidence type="ECO:0000313" key="3">
    <source>
        <dbReference type="Proteomes" id="UP001309876"/>
    </source>
</evidence>
<reference evidence="2 3" key="1">
    <citation type="submission" date="2023-08" db="EMBL/GenBank/DDBJ databases">
        <title>Black Yeasts Isolated from many extreme environments.</title>
        <authorList>
            <person name="Coleine C."/>
            <person name="Stajich J.E."/>
            <person name="Selbmann L."/>
        </authorList>
    </citation>
    <scope>NUCLEOTIDE SEQUENCE [LARGE SCALE GENOMIC DNA]</scope>
    <source>
        <strain evidence="2 3">CCFEE 5910</strain>
    </source>
</reference>
<comment type="caution">
    <text evidence="2">The sequence shown here is derived from an EMBL/GenBank/DDBJ whole genome shotgun (WGS) entry which is preliminary data.</text>
</comment>
<protein>
    <submittedName>
        <fullName evidence="2">Uncharacterized protein</fullName>
    </submittedName>
</protein>
<feature type="compositionally biased region" description="Low complexity" evidence="1">
    <location>
        <begin position="1"/>
        <end position="15"/>
    </location>
</feature>
<sequence>MSLPSSPTPTESLLPRPEPGSSPATPIRNENPTKQNVPTKSLDTTPSPSLRERRGRRPNFTNGSFRPLSVFTKSLLLPFDLDTDKALDVLKGDSPDRVEEAKHALNIDDEEAEQGSCSTGTESSSSQTATLVEGMEPETAGRDSGMDLITALKMTSPDKDSARKITADFDTLCELPIPEASQHPSFSTNPFAMNSDAPLLFTATSIDNIRLFNYKTSQQRESNPKSGRESIERKRSFFGLELRTPASVKSKNAFSAADDSPLSAMIPTPSSIPAPRTSNNYGSLRGSSPLMEFIVPKETASSNSTSGSVRKFSDLFKKKDSMERSLDPPVWSPRNSLESPNLERHDLDQLCRHC</sequence>
<feature type="region of interest" description="Disordered" evidence="1">
    <location>
        <begin position="1"/>
        <end position="65"/>
    </location>
</feature>
<feature type="compositionally biased region" description="Polar residues" evidence="1">
    <location>
        <begin position="22"/>
        <end position="48"/>
    </location>
</feature>
<proteinExistence type="predicted"/>
<name>A0AAN7YDH6_9EURO</name>
<gene>
    <name evidence="2" type="ORF">LTR05_000110</name>
</gene>
<accession>A0AAN7YDH6</accession>
<evidence type="ECO:0000313" key="2">
    <source>
        <dbReference type="EMBL" id="KAK5089942.1"/>
    </source>
</evidence>
<organism evidence="2 3">
    <name type="scientific">Lithohypha guttulata</name>
    <dbReference type="NCBI Taxonomy" id="1690604"/>
    <lineage>
        <taxon>Eukaryota</taxon>
        <taxon>Fungi</taxon>
        <taxon>Dikarya</taxon>
        <taxon>Ascomycota</taxon>
        <taxon>Pezizomycotina</taxon>
        <taxon>Eurotiomycetes</taxon>
        <taxon>Chaetothyriomycetidae</taxon>
        <taxon>Chaetothyriales</taxon>
        <taxon>Trichomeriaceae</taxon>
        <taxon>Lithohypha</taxon>
    </lineage>
</organism>
<feature type="region of interest" description="Disordered" evidence="1">
    <location>
        <begin position="104"/>
        <end position="129"/>
    </location>
</feature>
<keyword evidence="3" id="KW-1185">Reference proteome</keyword>
<feature type="compositionally biased region" description="Low complexity" evidence="1">
    <location>
        <begin position="114"/>
        <end position="127"/>
    </location>
</feature>